<dbReference type="Pfam" id="PF00464">
    <property type="entry name" value="SHMT"/>
    <property type="match status" value="1"/>
</dbReference>
<feature type="non-terminal residue" evidence="4">
    <location>
        <position position="1"/>
    </location>
</feature>
<sequence length="127" mass="13730">GFDLVSGGTDKHLILIDLTNKGVTGKPAAKALAQAGIVLNMNTMPGETRPPSDPSAIRLGTPFITTQGFTEKEMPQIADIIDRVINESKRITDDMGEFELEKFLKLSKKSSVIKQARAEVAKMMTGV</sequence>
<comment type="cofactor">
    <cofactor evidence="1">
        <name>pyridoxal 5'-phosphate</name>
        <dbReference type="ChEBI" id="CHEBI:597326"/>
    </cofactor>
</comment>
<reference evidence="4" key="1">
    <citation type="submission" date="2020-04" db="EMBL/GenBank/DDBJ databases">
        <authorList>
            <person name="Zhang T."/>
        </authorList>
    </citation>
    <scope>NUCLEOTIDE SEQUENCE</scope>
    <source>
        <strain evidence="4">HKST-UBA12</strain>
    </source>
</reference>
<dbReference type="SUPFAM" id="SSF53383">
    <property type="entry name" value="PLP-dependent transferases"/>
    <property type="match status" value="1"/>
</dbReference>
<comment type="caution">
    <text evidence="4">The sequence shown here is derived from an EMBL/GenBank/DDBJ whole genome shotgun (WGS) entry which is preliminary data.</text>
</comment>
<accession>A0A955I7I3</accession>
<proteinExistence type="predicted"/>
<dbReference type="EMBL" id="JAGQLI010000098">
    <property type="protein sequence ID" value="MCA9379161.1"/>
    <property type="molecule type" value="Genomic_DNA"/>
</dbReference>
<dbReference type="InterPro" id="IPR049943">
    <property type="entry name" value="Ser_HO-MeTrfase-like"/>
</dbReference>
<evidence type="ECO:0000313" key="5">
    <source>
        <dbReference type="Proteomes" id="UP000760819"/>
    </source>
</evidence>
<dbReference type="InterPro" id="IPR039429">
    <property type="entry name" value="SHMT-like_dom"/>
</dbReference>
<feature type="domain" description="Serine hydroxymethyltransferase-like" evidence="3">
    <location>
        <begin position="1"/>
        <end position="81"/>
    </location>
</feature>
<dbReference type="GO" id="GO:0019264">
    <property type="term" value="P:glycine biosynthetic process from serine"/>
    <property type="evidence" value="ECO:0007669"/>
    <property type="project" value="TreeGrafter"/>
</dbReference>
<keyword evidence="2" id="KW-0663">Pyridoxal phosphate</keyword>
<dbReference type="PANTHER" id="PTHR11680:SF35">
    <property type="entry name" value="SERINE HYDROXYMETHYLTRANSFERASE 1"/>
    <property type="match status" value="1"/>
</dbReference>
<evidence type="ECO:0000313" key="4">
    <source>
        <dbReference type="EMBL" id="MCA9379161.1"/>
    </source>
</evidence>
<dbReference type="PANTHER" id="PTHR11680">
    <property type="entry name" value="SERINE HYDROXYMETHYLTRANSFERASE"/>
    <property type="match status" value="1"/>
</dbReference>
<dbReference type="GO" id="GO:0004372">
    <property type="term" value="F:glycine hydroxymethyltransferase activity"/>
    <property type="evidence" value="ECO:0007669"/>
    <property type="project" value="TreeGrafter"/>
</dbReference>
<gene>
    <name evidence="4" type="ORF">KC640_01920</name>
</gene>
<reference evidence="4" key="2">
    <citation type="journal article" date="2021" name="Microbiome">
        <title>Successional dynamics and alternative stable states in a saline activated sludge microbial community over 9 years.</title>
        <authorList>
            <person name="Wang Y."/>
            <person name="Ye J."/>
            <person name="Ju F."/>
            <person name="Liu L."/>
            <person name="Boyd J.A."/>
            <person name="Deng Y."/>
            <person name="Parks D.H."/>
            <person name="Jiang X."/>
            <person name="Yin X."/>
            <person name="Woodcroft B.J."/>
            <person name="Tyson G.W."/>
            <person name="Hugenholtz P."/>
            <person name="Polz M.F."/>
            <person name="Zhang T."/>
        </authorList>
    </citation>
    <scope>NUCLEOTIDE SEQUENCE</scope>
    <source>
        <strain evidence="4">HKST-UBA12</strain>
    </source>
</reference>
<dbReference type="InterPro" id="IPR015424">
    <property type="entry name" value="PyrdxlP-dep_Trfase"/>
</dbReference>
<dbReference type="GO" id="GO:0046653">
    <property type="term" value="P:tetrahydrofolate metabolic process"/>
    <property type="evidence" value="ECO:0007669"/>
    <property type="project" value="TreeGrafter"/>
</dbReference>
<name>A0A955I7I3_9BACT</name>
<dbReference type="Gene3D" id="3.90.1150.10">
    <property type="entry name" value="Aspartate Aminotransferase, domain 1"/>
    <property type="match status" value="1"/>
</dbReference>
<protein>
    <recommendedName>
        <fullName evidence="3">Serine hydroxymethyltransferase-like domain-containing protein</fullName>
    </recommendedName>
</protein>
<dbReference type="GO" id="GO:0005829">
    <property type="term" value="C:cytosol"/>
    <property type="evidence" value="ECO:0007669"/>
    <property type="project" value="TreeGrafter"/>
</dbReference>
<organism evidence="4 5">
    <name type="scientific">Candidatus Dojkabacteria bacterium</name>
    <dbReference type="NCBI Taxonomy" id="2099670"/>
    <lineage>
        <taxon>Bacteria</taxon>
        <taxon>Candidatus Dojkabacteria</taxon>
    </lineage>
</organism>
<dbReference type="GO" id="GO:0030170">
    <property type="term" value="F:pyridoxal phosphate binding"/>
    <property type="evidence" value="ECO:0007669"/>
    <property type="project" value="TreeGrafter"/>
</dbReference>
<evidence type="ECO:0000256" key="1">
    <source>
        <dbReference type="ARBA" id="ARBA00001933"/>
    </source>
</evidence>
<dbReference type="InterPro" id="IPR015422">
    <property type="entry name" value="PyrdxlP-dep_Trfase_small"/>
</dbReference>
<evidence type="ECO:0000256" key="2">
    <source>
        <dbReference type="ARBA" id="ARBA00022898"/>
    </source>
</evidence>
<dbReference type="Proteomes" id="UP000760819">
    <property type="component" value="Unassembled WGS sequence"/>
</dbReference>
<dbReference type="AlphaFoldDB" id="A0A955I7I3"/>
<evidence type="ECO:0000259" key="3">
    <source>
        <dbReference type="Pfam" id="PF00464"/>
    </source>
</evidence>